<evidence type="ECO:0000256" key="9">
    <source>
        <dbReference type="ARBA" id="ARBA00081863"/>
    </source>
</evidence>
<dbReference type="Pfam" id="PF02270">
    <property type="entry name" value="TFIIF_beta"/>
    <property type="match status" value="1"/>
</dbReference>
<evidence type="ECO:0000256" key="6">
    <source>
        <dbReference type="ARBA" id="ARBA00023163"/>
    </source>
</evidence>
<evidence type="ECO:0000256" key="2">
    <source>
        <dbReference type="ARBA" id="ARBA00009543"/>
    </source>
</evidence>
<evidence type="ECO:0000256" key="1">
    <source>
        <dbReference type="ARBA" id="ARBA00004123"/>
    </source>
</evidence>
<feature type="domain" description="TFIIF beta subunit HTH" evidence="11">
    <location>
        <begin position="268"/>
        <end position="332"/>
    </location>
</feature>
<dbReference type="Pfam" id="PF17683">
    <property type="entry name" value="TFIIF_beta_N"/>
    <property type="match status" value="1"/>
</dbReference>
<dbReference type="OrthoDB" id="26094at2759"/>
<keyword evidence="7" id="KW-0539">Nucleus</keyword>
<evidence type="ECO:0000259" key="12">
    <source>
        <dbReference type="Pfam" id="PF17683"/>
    </source>
</evidence>
<dbReference type="CDD" id="cd07980">
    <property type="entry name" value="TFIIF_beta"/>
    <property type="match status" value="1"/>
</dbReference>
<evidence type="ECO:0000256" key="3">
    <source>
        <dbReference type="ARBA" id="ARBA00021453"/>
    </source>
</evidence>
<dbReference type="GO" id="GO:0003677">
    <property type="term" value="F:DNA binding"/>
    <property type="evidence" value="ECO:0007669"/>
    <property type="project" value="UniProtKB-KW"/>
</dbReference>
<evidence type="ECO:0000313" key="13">
    <source>
        <dbReference type="EMBL" id="KAF4122463.1"/>
    </source>
</evidence>
<evidence type="ECO:0000259" key="11">
    <source>
        <dbReference type="Pfam" id="PF02270"/>
    </source>
</evidence>
<reference evidence="13" key="1">
    <citation type="submission" date="2020-03" db="EMBL/GenBank/DDBJ databases">
        <title>Site-based positive gene gene selection in Geosmithia morbida across the United States reveals a broad range of putative effectors and factors for local host and environmental adapation.</title>
        <authorList>
            <person name="Onufrak A."/>
            <person name="Murdoch R.W."/>
            <person name="Gazis R."/>
            <person name="Huff M."/>
            <person name="Staton M."/>
            <person name="Klingeman W."/>
            <person name="Hadziabdic D."/>
        </authorList>
    </citation>
    <scope>NUCLEOTIDE SEQUENCE</scope>
    <source>
        <strain evidence="13">1262</strain>
    </source>
</reference>
<name>A0A9P5D084_9HYPO</name>
<dbReference type="GO" id="GO:0005674">
    <property type="term" value="C:transcription factor TFIIF complex"/>
    <property type="evidence" value="ECO:0007669"/>
    <property type="project" value="InterPro"/>
</dbReference>
<sequence length="363" mass="41152">MAEPQVKADPEASPGPVGTPADEEDLYEDAGDLEFYNRAPGTNNETLYLTRVPQYVWESWMKMTERLGDDDEIRIGTLRTWNETKPDGSATTKLRMLLQAEQPEHQGIPKEYNIELVDGDVKNHFIFSEQDLPGFKAKNKARAEAGGNQSSFQRMRDGRAEKSGYDRRSGGRYQPYYRKAIPKKTKLYGKIHYEVRAEPTDRDEENRLVGQKIYEMEHGRPGLQIISRNKASVITNPGTTTSANWGSNFIKNAPAQAKPKKGETIKAARIPKDQLLDLIFDCFRQFQYWPMKALRQKTQQPDAYLRQVLEEVAVLIKSGRFANNYALSDAYKDMQGAEAKEEAAAAAADDDDEDEEMEDVLPS</sequence>
<dbReference type="InterPro" id="IPR040450">
    <property type="entry name" value="TFIIF_beta_HTH"/>
</dbReference>
<dbReference type="EMBL" id="JAANYQ010000009">
    <property type="protein sequence ID" value="KAF4122463.1"/>
    <property type="molecule type" value="Genomic_DNA"/>
</dbReference>
<evidence type="ECO:0000256" key="4">
    <source>
        <dbReference type="ARBA" id="ARBA00023015"/>
    </source>
</evidence>
<feature type="region of interest" description="Disordered" evidence="10">
    <location>
        <begin position="338"/>
        <end position="363"/>
    </location>
</feature>
<dbReference type="InterPro" id="IPR003196">
    <property type="entry name" value="TFIIF_beta"/>
</dbReference>
<comment type="similarity">
    <text evidence="2">Belongs to the TFIIF beta subunit family.</text>
</comment>
<feature type="region of interest" description="Disordered" evidence="10">
    <location>
        <begin position="1"/>
        <end position="25"/>
    </location>
</feature>
<keyword evidence="6" id="KW-0804">Transcription</keyword>
<dbReference type="PANTHER" id="PTHR10445">
    <property type="entry name" value="GENERAL TRANSCRIPTION FACTOR IIF SUBUNIT 2"/>
    <property type="match status" value="1"/>
</dbReference>
<dbReference type="AlphaFoldDB" id="A0A9P5D084"/>
<comment type="caution">
    <text evidence="13">The sequence shown here is derived from an EMBL/GenBank/DDBJ whole genome shotgun (WGS) entry which is preliminary data.</text>
</comment>
<dbReference type="RefSeq" id="XP_035321115.1">
    <property type="nucleotide sequence ID" value="XM_035469420.1"/>
</dbReference>
<dbReference type="Gene3D" id="1.10.10.10">
    <property type="entry name" value="Winged helix-like DNA-binding domain superfamily/Winged helix DNA-binding domain"/>
    <property type="match status" value="1"/>
</dbReference>
<feature type="compositionally biased region" description="Basic and acidic residues" evidence="10">
    <location>
        <begin position="154"/>
        <end position="169"/>
    </location>
</feature>
<organism evidence="13 14">
    <name type="scientific">Geosmithia morbida</name>
    <dbReference type="NCBI Taxonomy" id="1094350"/>
    <lineage>
        <taxon>Eukaryota</taxon>
        <taxon>Fungi</taxon>
        <taxon>Dikarya</taxon>
        <taxon>Ascomycota</taxon>
        <taxon>Pezizomycotina</taxon>
        <taxon>Sordariomycetes</taxon>
        <taxon>Hypocreomycetidae</taxon>
        <taxon>Hypocreales</taxon>
        <taxon>Bionectriaceae</taxon>
        <taxon>Geosmithia</taxon>
    </lineage>
</organism>
<comment type="subcellular location">
    <subcellularLocation>
        <location evidence="1">Nucleus</location>
    </subcellularLocation>
</comment>
<feature type="compositionally biased region" description="Acidic residues" evidence="10">
    <location>
        <begin position="348"/>
        <end position="363"/>
    </location>
</feature>
<dbReference type="GeneID" id="55973678"/>
<dbReference type="GO" id="GO:0006367">
    <property type="term" value="P:transcription initiation at RNA polymerase II promoter"/>
    <property type="evidence" value="ECO:0007669"/>
    <property type="project" value="InterPro"/>
</dbReference>
<dbReference type="Proteomes" id="UP000749293">
    <property type="component" value="Unassembled WGS sequence"/>
</dbReference>
<dbReference type="InterPro" id="IPR011039">
    <property type="entry name" value="TFIIF_interaction"/>
</dbReference>
<evidence type="ECO:0000256" key="8">
    <source>
        <dbReference type="ARBA" id="ARBA00081473"/>
    </source>
</evidence>
<evidence type="ECO:0000256" key="5">
    <source>
        <dbReference type="ARBA" id="ARBA00023125"/>
    </source>
</evidence>
<dbReference type="InterPro" id="IPR040504">
    <property type="entry name" value="TFIIF_beta_N"/>
</dbReference>
<dbReference type="FunFam" id="1.10.10.10:FF:000035">
    <property type="entry name" value="General transcription factor IIF subunit 2"/>
    <property type="match status" value="1"/>
</dbReference>
<keyword evidence="4" id="KW-0805">Transcription regulation</keyword>
<dbReference type="InterPro" id="IPR036390">
    <property type="entry name" value="WH_DNA-bd_sf"/>
</dbReference>
<dbReference type="SUPFAM" id="SSF50916">
    <property type="entry name" value="Rap30/74 interaction domains"/>
    <property type="match status" value="1"/>
</dbReference>
<dbReference type="PANTHER" id="PTHR10445:SF0">
    <property type="entry name" value="GENERAL TRANSCRIPTION FACTOR IIF SUBUNIT 2"/>
    <property type="match status" value="1"/>
</dbReference>
<evidence type="ECO:0000256" key="10">
    <source>
        <dbReference type="SAM" id="MobiDB-lite"/>
    </source>
</evidence>
<feature type="domain" description="TFIIF beta subunit N-terminal" evidence="12">
    <location>
        <begin position="45"/>
        <end position="200"/>
    </location>
</feature>
<evidence type="ECO:0000256" key="7">
    <source>
        <dbReference type="ARBA" id="ARBA00023242"/>
    </source>
</evidence>
<feature type="compositionally biased region" description="Basic and acidic residues" evidence="10">
    <location>
        <begin position="1"/>
        <end position="10"/>
    </location>
</feature>
<evidence type="ECO:0000313" key="14">
    <source>
        <dbReference type="Proteomes" id="UP000749293"/>
    </source>
</evidence>
<keyword evidence="14" id="KW-1185">Reference proteome</keyword>
<accession>A0A9P5D084</accession>
<feature type="region of interest" description="Disordered" evidence="10">
    <location>
        <begin position="138"/>
        <end position="174"/>
    </location>
</feature>
<dbReference type="InterPro" id="IPR036388">
    <property type="entry name" value="WH-like_DNA-bd_sf"/>
</dbReference>
<protein>
    <recommendedName>
        <fullName evidence="3">Transcription initiation factor IIF subunit beta</fullName>
    </recommendedName>
    <alternativeName>
        <fullName evidence="9">TFIIF medium subunit</fullName>
    </alternativeName>
    <alternativeName>
        <fullName evidence="8">TFIIF-beta</fullName>
    </alternativeName>
</protein>
<gene>
    <name evidence="13" type="ORF">GMORB2_7455</name>
</gene>
<keyword evidence="5" id="KW-0238">DNA-binding</keyword>
<dbReference type="SUPFAM" id="SSF46785">
    <property type="entry name" value="Winged helix' DNA-binding domain"/>
    <property type="match status" value="1"/>
</dbReference>
<proteinExistence type="inferred from homology"/>